<gene>
    <name evidence="7" type="ORF">GH810_05675</name>
</gene>
<feature type="transmembrane region" description="Helical" evidence="5">
    <location>
        <begin position="130"/>
        <end position="149"/>
    </location>
</feature>
<dbReference type="EMBL" id="WJBD01000005">
    <property type="protein sequence ID" value="MBC3887795.1"/>
    <property type="molecule type" value="Genomic_DNA"/>
</dbReference>
<dbReference type="InterPro" id="IPR000515">
    <property type="entry name" value="MetI-like"/>
</dbReference>
<proteinExistence type="inferred from homology"/>
<evidence type="ECO:0000313" key="7">
    <source>
        <dbReference type="EMBL" id="MBC3887795.1"/>
    </source>
</evidence>
<evidence type="ECO:0000259" key="6">
    <source>
        <dbReference type="PROSITE" id="PS50928"/>
    </source>
</evidence>
<feature type="transmembrane region" description="Helical" evidence="5">
    <location>
        <begin position="277"/>
        <end position="305"/>
    </location>
</feature>
<feature type="domain" description="ABC transmembrane type-1" evidence="6">
    <location>
        <begin position="331"/>
        <end position="534"/>
    </location>
</feature>
<keyword evidence="5" id="KW-0813">Transport</keyword>
<feature type="transmembrane region" description="Helical" evidence="5">
    <location>
        <begin position="228"/>
        <end position="249"/>
    </location>
</feature>
<comment type="similarity">
    <text evidence="5">Belongs to the binding-protein-dependent transport system permease family.</text>
</comment>
<feature type="transmembrane region" description="Helical" evidence="5">
    <location>
        <begin position="515"/>
        <end position="538"/>
    </location>
</feature>
<keyword evidence="4 5" id="KW-0472">Membrane</keyword>
<feature type="domain" description="ABC transmembrane type-1" evidence="6">
    <location>
        <begin position="51"/>
        <end position="250"/>
    </location>
</feature>
<evidence type="ECO:0000256" key="4">
    <source>
        <dbReference type="ARBA" id="ARBA00023136"/>
    </source>
</evidence>
<feature type="transmembrane region" description="Helical" evidence="5">
    <location>
        <begin position="54"/>
        <end position="74"/>
    </location>
</feature>
<dbReference type="PANTHER" id="PTHR43496">
    <property type="entry name" value="PROTEIN LPLB"/>
    <property type="match status" value="1"/>
</dbReference>
<evidence type="ECO:0000256" key="2">
    <source>
        <dbReference type="ARBA" id="ARBA00022692"/>
    </source>
</evidence>
<evidence type="ECO:0000256" key="1">
    <source>
        <dbReference type="ARBA" id="ARBA00004141"/>
    </source>
</evidence>
<comment type="subcellular location">
    <subcellularLocation>
        <location evidence="5">Cell membrane</location>
        <topology evidence="5">Multi-pass membrane protein</topology>
    </subcellularLocation>
    <subcellularLocation>
        <location evidence="1">Membrane</location>
        <topology evidence="1">Multi-pass membrane protein</topology>
    </subcellularLocation>
</comment>
<dbReference type="GO" id="GO:0055085">
    <property type="term" value="P:transmembrane transport"/>
    <property type="evidence" value="ECO:0007669"/>
    <property type="project" value="InterPro"/>
</dbReference>
<feature type="transmembrane region" description="Helical" evidence="5">
    <location>
        <begin position="367"/>
        <end position="388"/>
    </location>
</feature>
<dbReference type="InterPro" id="IPR035906">
    <property type="entry name" value="MetI-like_sf"/>
</dbReference>
<reference evidence="7" key="2">
    <citation type="submission" date="2020-10" db="EMBL/GenBank/DDBJ databases">
        <title>Comparative genomics of the Acetobacterium genus.</title>
        <authorList>
            <person name="Marshall C."/>
            <person name="May H."/>
            <person name="Norman S."/>
        </authorList>
    </citation>
    <scope>NUCLEOTIDE SEQUENCE</scope>
    <source>
        <strain evidence="7">DER-2019</strain>
    </source>
</reference>
<dbReference type="Proteomes" id="UP000616595">
    <property type="component" value="Unassembled WGS sequence"/>
</dbReference>
<evidence type="ECO:0000313" key="8">
    <source>
        <dbReference type="Proteomes" id="UP000616595"/>
    </source>
</evidence>
<dbReference type="OrthoDB" id="57323at2"/>
<sequence>MKRKLLYLAQAALIMVLFYFCILPIIMVLIYGLTDFSVIDQNLITRVWELLENSLFVSITVTCISVILGLIVTFTLKRFRFWGKGILKVLMLLPLVNPTFVGSIAFIMLFGKRGLITYRLLHLSISPYGWQGIVILQVLTLTTLAYLLISASIEKVDFTLENAARNLGASELTILFKVTLPMMLPEITAAALLVFLASMADFSTPLIIGGSFRTLASDIYTQITGVYNMQTAAISGIALVIPCLIAFFMERRIRNKRKYTSETSNPMDMEYQYVSKFVKILMIICTIGTVSFFVIEFSFIIIGIFTKNWGYDYTFTLQYLQIAFSKDLRPYYNSVQLAFITATVASLLGSVLAFLIHRQKIIGSKFVDFICVFPAAIPGVLFGVGYLVTFKYPLFGIGKYIFKDAPSVVLLGTGVIIYCICIARSINMPLKTGYSTLEHLDSDLENAAYNLGAGKIYTFIHVVIPMLKDSFFNSFLKIFSSTMTTLGAIIFLLLPKNKVAIQIIFQTITSESLGTTAALSMMLSLLNLTLLLVFYLLINWRSVLEEIERRLPCKSN</sequence>
<dbReference type="Gene3D" id="1.10.3720.10">
    <property type="entry name" value="MetI-like"/>
    <property type="match status" value="2"/>
</dbReference>
<feature type="transmembrane region" description="Helical" evidence="5">
    <location>
        <begin position="474"/>
        <end position="494"/>
    </location>
</feature>
<evidence type="ECO:0000256" key="5">
    <source>
        <dbReference type="RuleBase" id="RU363032"/>
    </source>
</evidence>
<feature type="transmembrane region" description="Helical" evidence="5">
    <location>
        <begin position="408"/>
        <end position="426"/>
    </location>
</feature>
<reference evidence="7" key="1">
    <citation type="submission" date="2019-10" db="EMBL/GenBank/DDBJ databases">
        <authorList>
            <person name="Ross D.E."/>
            <person name="Gulliver D."/>
        </authorList>
    </citation>
    <scope>NUCLEOTIDE SEQUENCE</scope>
    <source>
        <strain evidence="7">DER-2019</strain>
    </source>
</reference>
<dbReference type="RefSeq" id="WP_148567302.1">
    <property type="nucleotide sequence ID" value="NZ_RXYA01000009.1"/>
</dbReference>
<organism evidence="7 8">
    <name type="scientific">Acetobacterium paludosum</name>
    <dbReference type="NCBI Taxonomy" id="52693"/>
    <lineage>
        <taxon>Bacteria</taxon>
        <taxon>Bacillati</taxon>
        <taxon>Bacillota</taxon>
        <taxon>Clostridia</taxon>
        <taxon>Eubacteriales</taxon>
        <taxon>Eubacteriaceae</taxon>
        <taxon>Acetobacterium</taxon>
    </lineage>
</organism>
<accession>A0A923KVT8</accession>
<keyword evidence="3 5" id="KW-1133">Transmembrane helix</keyword>
<evidence type="ECO:0000256" key="3">
    <source>
        <dbReference type="ARBA" id="ARBA00022989"/>
    </source>
</evidence>
<dbReference type="CDD" id="cd06261">
    <property type="entry name" value="TM_PBP2"/>
    <property type="match status" value="2"/>
</dbReference>
<comment type="caution">
    <text evidence="7">The sequence shown here is derived from an EMBL/GenBank/DDBJ whole genome shotgun (WGS) entry which is preliminary data.</text>
</comment>
<dbReference type="Pfam" id="PF00528">
    <property type="entry name" value="BPD_transp_1"/>
    <property type="match status" value="2"/>
</dbReference>
<protein>
    <submittedName>
        <fullName evidence="7">ABC transporter permease subunit</fullName>
    </submittedName>
</protein>
<dbReference type="PROSITE" id="PS50928">
    <property type="entry name" value="ABC_TM1"/>
    <property type="match status" value="2"/>
</dbReference>
<feature type="transmembrane region" description="Helical" evidence="5">
    <location>
        <begin position="335"/>
        <end position="355"/>
    </location>
</feature>
<dbReference type="SUPFAM" id="SSF161098">
    <property type="entry name" value="MetI-like"/>
    <property type="match status" value="2"/>
</dbReference>
<dbReference type="PANTHER" id="PTHR43496:SF1">
    <property type="entry name" value="POLYGALACTURONAN_RHAMNOGALACTURONAN TRANSPORT SYSTEM PERMEASE PROTEIN YTEP"/>
    <property type="match status" value="1"/>
</dbReference>
<keyword evidence="2 5" id="KW-0812">Transmembrane</keyword>
<feature type="transmembrane region" description="Helical" evidence="5">
    <location>
        <begin position="86"/>
        <end position="110"/>
    </location>
</feature>
<name>A0A923KVT8_9FIRM</name>
<feature type="transmembrane region" description="Helical" evidence="5">
    <location>
        <begin position="12"/>
        <end position="34"/>
    </location>
</feature>
<dbReference type="AlphaFoldDB" id="A0A923KVT8"/>
<dbReference type="GO" id="GO:0005886">
    <property type="term" value="C:plasma membrane"/>
    <property type="evidence" value="ECO:0007669"/>
    <property type="project" value="UniProtKB-SubCell"/>
</dbReference>
<keyword evidence="8" id="KW-1185">Reference proteome</keyword>